<feature type="transmembrane region" description="Helical" evidence="5">
    <location>
        <begin position="6"/>
        <end position="24"/>
    </location>
</feature>
<dbReference type="RefSeq" id="WP_367780258.1">
    <property type="nucleotide sequence ID" value="NZ_JBFMIA010000015.1"/>
</dbReference>
<dbReference type="EMBL" id="JBFMIA010000015">
    <property type="protein sequence ID" value="MEW9502770.1"/>
    <property type="molecule type" value="Genomic_DNA"/>
</dbReference>
<comment type="subcellular location">
    <subcellularLocation>
        <location evidence="1">Membrane</location>
        <topology evidence="1">Multi-pass membrane protein</topology>
    </subcellularLocation>
</comment>
<evidence type="ECO:0000256" key="5">
    <source>
        <dbReference type="SAM" id="Phobius"/>
    </source>
</evidence>
<keyword evidence="3 5" id="KW-1133">Transmembrane helix</keyword>
<reference evidence="6 7" key="1">
    <citation type="journal article" date="1979" name="Int. J. Syst. Evol. Microbiol.">
        <title>Bacillus globisporus subsp. marinus subsp. nov.</title>
        <authorList>
            <person name="Liu H."/>
        </authorList>
    </citation>
    <scope>NUCLEOTIDE SEQUENCE [LARGE SCALE GENOMIC DNA]</scope>
    <source>
        <strain evidence="6 7">DSM 1297</strain>
    </source>
</reference>
<gene>
    <name evidence="6" type="ORF">AB1471_13305</name>
</gene>
<evidence type="ECO:0000256" key="3">
    <source>
        <dbReference type="ARBA" id="ARBA00022989"/>
    </source>
</evidence>
<evidence type="ECO:0000313" key="7">
    <source>
        <dbReference type="Proteomes" id="UP001556040"/>
    </source>
</evidence>
<keyword evidence="2 5" id="KW-0812">Transmembrane</keyword>
<keyword evidence="7" id="KW-1185">Reference proteome</keyword>
<keyword evidence="4 5" id="KW-0472">Membrane</keyword>
<feature type="transmembrane region" description="Helical" evidence="5">
    <location>
        <begin position="103"/>
        <end position="123"/>
    </location>
</feature>
<feature type="transmembrane region" description="Helical" evidence="5">
    <location>
        <begin position="36"/>
        <end position="57"/>
    </location>
</feature>
<dbReference type="Proteomes" id="UP001556040">
    <property type="component" value="Unassembled WGS sequence"/>
</dbReference>
<feature type="transmembrane region" description="Helical" evidence="5">
    <location>
        <begin position="187"/>
        <end position="205"/>
    </location>
</feature>
<evidence type="ECO:0000313" key="6">
    <source>
        <dbReference type="EMBL" id="MEW9502770.1"/>
    </source>
</evidence>
<proteinExistence type="predicted"/>
<sequence length="239" mass="26087">MSSMWLLGFVSTAVGIGIGGLLAWLLKGFQKSIDTIYALCSGLILGLMSLEIIPAAIQLGDWIIFFLGFLAGILLFELLHTVSHKITLITNSPEKDLFIHTGFLLSLSIAVHNFPLGMILGSSDSSMSTSLLHTLILHNVPEGMILFTPLFLAGLGFYTWFWFSVLVAVPVGIGSFVGSLIGINHPFLWAFTISLTAGIIFMVTIKEILRESTKHSSLIYCLVISMLGFICILIYFAII</sequence>
<evidence type="ECO:0000256" key="4">
    <source>
        <dbReference type="ARBA" id="ARBA00023136"/>
    </source>
</evidence>
<organism evidence="6 7">
    <name type="scientific">Jeotgalibacillus marinus</name>
    <dbReference type="NCBI Taxonomy" id="86667"/>
    <lineage>
        <taxon>Bacteria</taxon>
        <taxon>Bacillati</taxon>
        <taxon>Bacillota</taxon>
        <taxon>Bacilli</taxon>
        <taxon>Bacillales</taxon>
        <taxon>Caryophanaceae</taxon>
        <taxon>Jeotgalibacillus</taxon>
    </lineage>
</organism>
<dbReference type="InterPro" id="IPR003689">
    <property type="entry name" value="ZIP"/>
</dbReference>
<name>A0ABV3Q5Z5_9BACL</name>
<comment type="caution">
    <text evidence="6">The sequence shown here is derived from an EMBL/GenBank/DDBJ whole genome shotgun (WGS) entry which is preliminary data.</text>
</comment>
<protein>
    <submittedName>
        <fullName evidence="6">ZIP family metal transporter</fullName>
    </submittedName>
</protein>
<evidence type="ECO:0000256" key="2">
    <source>
        <dbReference type="ARBA" id="ARBA00022692"/>
    </source>
</evidence>
<feature type="transmembrane region" description="Helical" evidence="5">
    <location>
        <begin position="135"/>
        <end position="153"/>
    </location>
</feature>
<feature type="transmembrane region" description="Helical" evidence="5">
    <location>
        <begin position="63"/>
        <end position="82"/>
    </location>
</feature>
<accession>A0ABV3Q5Z5</accession>
<evidence type="ECO:0000256" key="1">
    <source>
        <dbReference type="ARBA" id="ARBA00004141"/>
    </source>
</evidence>
<dbReference type="Pfam" id="PF02535">
    <property type="entry name" value="Zip"/>
    <property type="match status" value="1"/>
</dbReference>
<feature type="transmembrane region" description="Helical" evidence="5">
    <location>
        <begin position="217"/>
        <end position="238"/>
    </location>
</feature>
<feature type="transmembrane region" description="Helical" evidence="5">
    <location>
        <begin position="160"/>
        <end position="181"/>
    </location>
</feature>